<name>A0A316F846_9ACTN</name>
<feature type="transmembrane region" description="Helical" evidence="1">
    <location>
        <begin position="39"/>
        <end position="62"/>
    </location>
</feature>
<reference evidence="2 3" key="1">
    <citation type="submission" date="2018-05" db="EMBL/GenBank/DDBJ databases">
        <title>Genomic Encyclopedia of Archaeal and Bacterial Type Strains, Phase II (KMG-II): from individual species to whole genera.</title>
        <authorList>
            <person name="Goeker M."/>
        </authorList>
    </citation>
    <scope>NUCLEOTIDE SEQUENCE [LARGE SCALE GENOMIC DNA]</scope>
    <source>
        <strain evidence="2 3">DSM 45184</strain>
    </source>
</reference>
<gene>
    <name evidence="2" type="ORF">BC793_11345</name>
</gene>
<dbReference type="Proteomes" id="UP000245697">
    <property type="component" value="Unassembled WGS sequence"/>
</dbReference>
<dbReference type="AlphaFoldDB" id="A0A316F846"/>
<comment type="caution">
    <text evidence="2">The sequence shown here is derived from an EMBL/GenBank/DDBJ whole genome shotgun (WGS) entry which is preliminary data.</text>
</comment>
<keyword evidence="3" id="KW-1185">Reference proteome</keyword>
<organism evidence="2 3">
    <name type="scientific">Actinoplanes xinjiangensis</name>
    <dbReference type="NCBI Taxonomy" id="512350"/>
    <lineage>
        <taxon>Bacteria</taxon>
        <taxon>Bacillati</taxon>
        <taxon>Actinomycetota</taxon>
        <taxon>Actinomycetes</taxon>
        <taxon>Micromonosporales</taxon>
        <taxon>Micromonosporaceae</taxon>
        <taxon>Actinoplanes</taxon>
    </lineage>
</organism>
<proteinExistence type="predicted"/>
<keyword evidence="1" id="KW-1133">Transmembrane helix</keyword>
<evidence type="ECO:0000313" key="2">
    <source>
        <dbReference type="EMBL" id="PWK43363.1"/>
    </source>
</evidence>
<keyword evidence="1" id="KW-0812">Transmembrane</keyword>
<evidence type="ECO:0000313" key="3">
    <source>
        <dbReference type="Proteomes" id="UP000245697"/>
    </source>
</evidence>
<sequence length="73" mass="7593">MAVSRGMLLSLMVLLALHPVTHNWSGDPDAWSLVKDHVAAWHPAVGALWILLIATAAAAVVAQAGASRTVTSP</sequence>
<accession>A0A316F846</accession>
<keyword evidence="1" id="KW-0472">Membrane</keyword>
<protein>
    <submittedName>
        <fullName evidence="2">Uncharacterized protein</fullName>
    </submittedName>
</protein>
<dbReference type="RefSeq" id="WP_146246469.1">
    <property type="nucleotide sequence ID" value="NZ_BONA01000062.1"/>
</dbReference>
<dbReference type="EMBL" id="QGGR01000013">
    <property type="protein sequence ID" value="PWK43363.1"/>
    <property type="molecule type" value="Genomic_DNA"/>
</dbReference>
<evidence type="ECO:0000256" key="1">
    <source>
        <dbReference type="SAM" id="Phobius"/>
    </source>
</evidence>